<accession>A0ABN1N7A9</accession>
<keyword evidence="2" id="KW-1185">Reference proteome</keyword>
<sequence>MIRALLAPSTPDTVRPLLAPSVAFHSPVADYRGRDDVAHLLATIGRCLTDPEPGQRCEAERRRFEEFTAHVGDHPVDGVLIRRTGPEGLIEELTLFVRPLEPLQIAVAIMRDALRADPLPSRRR</sequence>
<comment type="caution">
    <text evidence="1">The sequence shown here is derived from an EMBL/GenBank/DDBJ whole genome shotgun (WGS) entry which is preliminary data.</text>
</comment>
<proteinExistence type="predicted"/>
<reference evidence="1 2" key="1">
    <citation type="journal article" date="2019" name="Int. J. Syst. Evol. Microbiol.">
        <title>The Global Catalogue of Microorganisms (GCM) 10K type strain sequencing project: providing services to taxonomists for standard genome sequencing and annotation.</title>
        <authorList>
            <consortium name="The Broad Institute Genomics Platform"/>
            <consortium name="The Broad Institute Genome Sequencing Center for Infectious Disease"/>
            <person name="Wu L."/>
            <person name="Ma J."/>
        </authorList>
    </citation>
    <scope>NUCLEOTIDE SEQUENCE [LARGE SCALE GENOMIC DNA]</scope>
    <source>
        <strain evidence="1 2">JCM 11117</strain>
    </source>
</reference>
<evidence type="ECO:0000313" key="1">
    <source>
        <dbReference type="EMBL" id="GAA0895769.1"/>
    </source>
</evidence>
<gene>
    <name evidence="1" type="ORF">GCM10009559_52680</name>
</gene>
<dbReference type="Gene3D" id="3.10.450.50">
    <property type="match status" value="1"/>
</dbReference>
<name>A0ABN1N7A9_9PSEU</name>
<dbReference type="InterPro" id="IPR032710">
    <property type="entry name" value="NTF2-like_dom_sf"/>
</dbReference>
<evidence type="ECO:0008006" key="3">
    <source>
        <dbReference type="Google" id="ProtNLM"/>
    </source>
</evidence>
<organism evidence="1 2">
    <name type="scientific">Pseudonocardia zijingensis</name>
    <dbReference type="NCBI Taxonomy" id="153376"/>
    <lineage>
        <taxon>Bacteria</taxon>
        <taxon>Bacillati</taxon>
        <taxon>Actinomycetota</taxon>
        <taxon>Actinomycetes</taxon>
        <taxon>Pseudonocardiales</taxon>
        <taxon>Pseudonocardiaceae</taxon>
        <taxon>Pseudonocardia</taxon>
    </lineage>
</organism>
<dbReference type="EMBL" id="BAAAHP010000163">
    <property type="protein sequence ID" value="GAA0895769.1"/>
    <property type="molecule type" value="Genomic_DNA"/>
</dbReference>
<dbReference type="Proteomes" id="UP001499967">
    <property type="component" value="Unassembled WGS sequence"/>
</dbReference>
<protein>
    <recommendedName>
        <fullName evidence="3">SnoaL-like protein</fullName>
    </recommendedName>
</protein>
<dbReference type="RefSeq" id="WP_343944265.1">
    <property type="nucleotide sequence ID" value="NZ_BAAAHP010000163.1"/>
</dbReference>
<dbReference type="SUPFAM" id="SSF54427">
    <property type="entry name" value="NTF2-like"/>
    <property type="match status" value="1"/>
</dbReference>
<evidence type="ECO:0000313" key="2">
    <source>
        <dbReference type="Proteomes" id="UP001499967"/>
    </source>
</evidence>